<evidence type="ECO:0000313" key="3">
    <source>
        <dbReference type="Proteomes" id="UP000243232"/>
    </source>
</evidence>
<gene>
    <name evidence="2" type="ORF">SAMN05216296_0672</name>
</gene>
<organism evidence="2 3">
    <name type="scientific">Pseudomonas pohangensis</name>
    <dbReference type="NCBI Taxonomy" id="364197"/>
    <lineage>
        <taxon>Bacteria</taxon>
        <taxon>Pseudomonadati</taxon>
        <taxon>Pseudomonadota</taxon>
        <taxon>Gammaproteobacteria</taxon>
        <taxon>Pseudomonadales</taxon>
        <taxon>Pseudomonadaceae</taxon>
        <taxon>Pseudomonas</taxon>
    </lineage>
</organism>
<name>A0A1H2EDJ0_9PSED</name>
<evidence type="ECO:0000256" key="1">
    <source>
        <dbReference type="SAM" id="Phobius"/>
    </source>
</evidence>
<dbReference type="RefSeq" id="WP_090193090.1">
    <property type="nucleotide sequence ID" value="NZ_LT629785.1"/>
</dbReference>
<dbReference type="Proteomes" id="UP000243232">
    <property type="component" value="Chromosome I"/>
</dbReference>
<proteinExistence type="predicted"/>
<dbReference type="STRING" id="364197.SAMN05216296_0672"/>
<feature type="transmembrane region" description="Helical" evidence="1">
    <location>
        <begin position="31"/>
        <end position="48"/>
    </location>
</feature>
<sequence>MNNTNLKAGMLALYALTILSLLVNIPGGSVLQTIMLVILIAHVGEVVACQKQIRLHKGPLIDSIALTLLFGFVHWKPLADQAARDANA</sequence>
<accession>A0A1H2EDJ0</accession>
<reference evidence="3" key="1">
    <citation type="submission" date="2016-10" db="EMBL/GenBank/DDBJ databases">
        <authorList>
            <person name="Varghese N."/>
            <person name="Submissions S."/>
        </authorList>
    </citation>
    <scope>NUCLEOTIDE SEQUENCE [LARGE SCALE GENOMIC DNA]</scope>
    <source>
        <strain evidence="3">DSM 17875</strain>
    </source>
</reference>
<evidence type="ECO:0000313" key="2">
    <source>
        <dbReference type="EMBL" id="SDT93160.1"/>
    </source>
</evidence>
<keyword evidence="1" id="KW-0812">Transmembrane</keyword>
<evidence type="ECO:0008006" key="4">
    <source>
        <dbReference type="Google" id="ProtNLM"/>
    </source>
</evidence>
<feature type="transmembrane region" description="Helical" evidence="1">
    <location>
        <begin position="60"/>
        <end position="78"/>
    </location>
</feature>
<keyword evidence="1" id="KW-0472">Membrane</keyword>
<keyword evidence="3" id="KW-1185">Reference proteome</keyword>
<dbReference type="OrthoDB" id="8927866at2"/>
<dbReference type="EMBL" id="LT629785">
    <property type="protein sequence ID" value="SDT93160.1"/>
    <property type="molecule type" value="Genomic_DNA"/>
</dbReference>
<dbReference type="AlphaFoldDB" id="A0A1H2EDJ0"/>
<keyword evidence="1" id="KW-1133">Transmembrane helix</keyword>
<protein>
    <recommendedName>
        <fullName evidence="4">DUF1145 domain-containing protein</fullName>
    </recommendedName>
</protein>